<evidence type="ECO:0000313" key="2">
    <source>
        <dbReference type="Proteomes" id="UP000324646"/>
    </source>
</evidence>
<name>A0A5C0SE61_CRATE</name>
<gene>
    <name evidence="1" type="ORF">FQB35_09825</name>
</gene>
<dbReference type="RefSeq" id="WP_148809753.1">
    <property type="nucleotide sequence ID" value="NZ_CP042243.1"/>
</dbReference>
<sequence length="78" mass="9271">MPDYFWEWYKNKGYNRLLDKEICFRNKTFLIGCCIEYLTEKGQKINNLQGQNNLDEIFGIFDIGRSMDKNRILVVVGV</sequence>
<dbReference type="KEGG" id="crs:FQB35_09825"/>
<dbReference type="Proteomes" id="UP000324646">
    <property type="component" value="Chromosome"/>
</dbReference>
<dbReference type="EMBL" id="CP042243">
    <property type="protein sequence ID" value="QEK12601.1"/>
    <property type="molecule type" value="Genomic_DNA"/>
</dbReference>
<keyword evidence="2" id="KW-1185">Reference proteome</keyword>
<reference evidence="1 2" key="1">
    <citation type="submission" date="2019-07" db="EMBL/GenBank/DDBJ databases">
        <title>Complete genome of Crassaminicella thermophila SY095.</title>
        <authorList>
            <person name="Li X."/>
        </authorList>
    </citation>
    <scope>NUCLEOTIDE SEQUENCE [LARGE SCALE GENOMIC DNA]</scope>
    <source>
        <strain evidence="1 2">SY095</strain>
    </source>
</reference>
<proteinExistence type="predicted"/>
<accession>A0A5C0SE61</accession>
<protein>
    <submittedName>
        <fullName evidence="1">Uncharacterized protein</fullName>
    </submittedName>
</protein>
<organism evidence="1 2">
    <name type="scientific">Crassaminicella thermophila</name>
    <dbReference type="NCBI Taxonomy" id="2599308"/>
    <lineage>
        <taxon>Bacteria</taxon>
        <taxon>Bacillati</taxon>
        <taxon>Bacillota</taxon>
        <taxon>Clostridia</taxon>
        <taxon>Eubacteriales</taxon>
        <taxon>Clostridiaceae</taxon>
        <taxon>Crassaminicella</taxon>
    </lineage>
</organism>
<evidence type="ECO:0000313" key="1">
    <source>
        <dbReference type="EMBL" id="QEK12601.1"/>
    </source>
</evidence>
<dbReference type="OrthoDB" id="1963117at2"/>
<dbReference type="AlphaFoldDB" id="A0A5C0SE61"/>